<accession>A0A2T7P454</accession>
<dbReference type="EMBL" id="PZQS01000006">
    <property type="protein sequence ID" value="PVD28183.1"/>
    <property type="molecule type" value="Genomic_DNA"/>
</dbReference>
<evidence type="ECO:0000256" key="2">
    <source>
        <dbReference type="SAM" id="MobiDB-lite"/>
    </source>
</evidence>
<keyword evidence="5" id="KW-1185">Reference proteome</keyword>
<dbReference type="GO" id="GO:0005975">
    <property type="term" value="P:carbohydrate metabolic process"/>
    <property type="evidence" value="ECO:0007669"/>
    <property type="project" value="TreeGrafter"/>
</dbReference>
<reference evidence="4 5" key="1">
    <citation type="submission" date="2018-04" db="EMBL/GenBank/DDBJ databases">
        <title>The genome of golden apple snail Pomacea canaliculata provides insight into stress tolerance and invasive adaptation.</title>
        <authorList>
            <person name="Liu C."/>
            <person name="Liu B."/>
            <person name="Ren Y."/>
            <person name="Zhang Y."/>
            <person name="Wang H."/>
            <person name="Li S."/>
            <person name="Jiang F."/>
            <person name="Yin L."/>
            <person name="Zhang G."/>
            <person name="Qian W."/>
            <person name="Fan W."/>
        </authorList>
    </citation>
    <scope>NUCLEOTIDE SEQUENCE [LARGE SCALE GENOMIC DNA]</scope>
    <source>
        <strain evidence="4">SZHN2017</strain>
        <tissue evidence="4">Muscle</tissue>
    </source>
</reference>
<dbReference type="Pfam" id="PF03629">
    <property type="entry name" value="SASA"/>
    <property type="match status" value="1"/>
</dbReference>
<organism evidence="4 5">
    <name type="scientific">Pomacea canaliculata</name>
    <name type="common">Golden apple snail</name>
    <dbReference type="NCBI Taxonomy" id="400727"/>
    <lineage>
        <taxon>Eukaryota</taxon>
        <taxon>Metazoa</taxon>
        <taxon>Spiralia</taxon>
        <taxon>Lophotrochozoa</taxon>
        <taxon>Mollusca</taxon>
        <taxon>Gastropoda</taxon>
        <taxon>Caenogastropoda</taxon>
        <taxon>Architaenioglossa</taxon>
        <taxon>Ampullarioidea</taxon>
        <taxon>Ampullariidae</taxon>
        <taxon>Pomacea</taxon>
    </lineage>
</organism>
<dbReference type="OrthoDB" id="42638at2759"/>
<feature type="domain" description="Sialate O-acetylesterase" evidence="3">
    <location>
        <begin position="120"/>
        <end position="298"/>
    </location>
</feature>
<dbReference type="Proteomes" id="UP000245119">
    <property type="component" value="Linkage Group LG6"/>
</dbReference>
<proteinExistence type="predicted"/>
<dbReference type="SUPFAM" id="SSF52266">
    <property type="entry name" value="SGNH hydrolase"/>
    <property type="match status" value="1"/>
</dbReference>
<dbReference type="PANTHER" id="PTHR22901">
    <property type="entry name" value="SIALATE O-ACETYLESTERASE"/>
    <property type="match status" value="1"/>
</dbReference>
<feature type="compositionally biased region" description="Polar residues" evidence="2">
    <location>
        <begin position="30"/>
        <end position="42"/>
    </location>
</feature>
<dbReference type="InterPro" id="IPR005181">
    <property type="entry name" value="SASA"/>
</dbReference>
<feature type="region of interest" description="Disordered" evidence="2">
    <location>
        <begin position="28"/>
        <end position="50"/>
    </location>
</feature>
<dbReference type="PANTHER" id="PTHR22901:SF0">
    <property type="entry name" value="SIALATE O-ACETYLESTERASE"/>
    <property type="match status" value="1"/>
</dbReference>
<dbReference type="GO" id="GO:0001681">
    <property type="term" value="F:sialate O-acetylesterase activity"/>
    <property type="evidence" value="ECO:0007669"/>
    <property type="project" value="InterPro"/>
</dbReference>
<evidence type="ECO:0000259" key="3">
    <source>
        <dbReference type="Pfam" id="PF03629"/>
    </source>
</evidence>
<comment type="caution">
    <text evidence="4">The sequence shown here is derived from an EMBL/GenBank/DDBJ whole genome shotgun (WGS) entry which is preliminary data.</text>
</comment>
<evidence type="ECO:0000256" key="1">
    <source>
        <dbReference type="ARBA" id="ARBA00022801"/>
    </source>
</evidence>
<evidence type="ECO:0000313" key="4">
    <source>
        <dbReference type="EMBL" id="PVD28183.1"/>
    </source>
</evidence>
<dbReference type="Gene3D" id="3.40.50.1110">
    <property type="entry name" value="SGNH hydrolase"/>
    <property type="match status" value="1"/>
</dbReference>
<sequence length="512" mass="56331">MSPPGRCLTNDVDKRTTSLGHVARRYHGNTGVNAASRPQTPASLVGDHHRTPAGCTLGNSLEKRRHGFCSDRGSWVTGHRSGQDGKWLLKLPAVTDPGPFVIRVSSSEGQVTLNDVLFGDVWLCSGQSNMEFPMNQVNNSEDEQQRALAFSTIRVFLTAFAKSDSPLDTVSTWHPWGPPTSGGIGGLSAVCWLFGEYLQPHLNYPIGLVQTSRGGTSIEAWSPPEAISVCPSNPFNNEPECCPQRPLVLWNAMIHPFLNMTIFGAIWYQGETNVGYPEAYSCQMKQLVKQWRDMFHNGSVGETSLDFPFGYVQLSALNPPNATQWDAYPDLRWAQTVGHGYSPNPDLPYTFMAVAMDLPDFSSPYGAVHTRFKQDVSRRLVLGALHVAYGRSDVTFQGPFPTLFTNDASQRALIVQYDYGRTPLDIRATNGFQICCASSSDPCDSHGPRWMEVPITKHGNSDVTLSIAGCSQRVMGLRYAWRDSPCELKKCAIYAADSGLPAPPYMTKTPVT</sequence>
<dbReference type="AlphaFoldDB" id="A0A2T7P454"/>
<dbReference type="InterPro" id="IPR036514">
    <property type="entry name" value="SGNH_hydro_sf"/>
</dbReference>
<gene>
    <name evidence="4" type="ORF">C0Q70_10769</name>
</gene>
<keyword evidence="1" id="KW-0378">Hydrolase</keyword>
<dbReference type="InterPro" id="IPR039329">
    <property type="entry name" value="SIAE"/>
</dbReference>
<evidence type="ECO:0000313" key="5">
    <source>
        <dbReference type="Proteomes" id="UP000245119"/>
    </source>
</evidence>
<protein>
    <recommendedName>
        <fullName evidence="3">Sialate O-acetylesterase domain-containing protein</fullName>
    </recommendedName>
</protein>
<name>A0A2T7P454_POMCA</name>